<proteinExistence type="predicted"/>
<sequence>MLRVNKMNTTVKEVTPKGAAIMVVSCSVPNDVNARDQPAEISMYIPTAKSVECSLGMALDKSEGTRSNVVEPDNLTELVLENEMLRKMVETNRNFVQWALNHKGLVILEMAMGAELVQDF</sequence>
<protein>
    <submittedName>
        <fullName evidence="1">Uncharacterized protein</fullName>
    </submittedName>
</protein>
<organism evidence="1 2">
    <name type="scientific">Ilex paraguariensis</name>
    <name type="common">yerba mate</name>
    <dbReference type="NCBI Taxonomy" id="185542"/>
    <lineage>
        <taxon>Eukaryota</taxon>
        <taxon>Viridiplantae</taxon>
        <taxon>Streptophyta</taxon>
        <taxon>Embryophyta</taxon>
        <taxon>Tracheophyta</taxon>
        <taxon>Spermatophyta</taxon>
        <taxon>Magnoliopsida</taxon>
        <taxon>eudicotyledons</taxon>
        <taxon>Gunneridae</taxon>
        <taxon>Pentapetalae</taxon>
        <taxon>asterids</taxon>
        <taxon>campanulids</taxon>
        <taxon>Aquifoliales</taxon>
        <taxon>Aquifoliaceae</taxon>
        <taxon>Ilex</taxon>
    </lineage>
</organism>
<evidence type="ECO:0000313" key="1">
    <source>
        <dbReference type="EMBL" id="CAK9161562.1"/>
    </source>
</evidence>
<accession>A0ABC8T3H1</accession>
<dbReference type="AlphaFoldDB" id="A0ABC8T3H1"/>
<reference evidence="1 2" key="1">
    <citation type="submission" date="2024-02" db="EMBL/GenBank/DDBJ databases">
        <authorList>
            <person name="Vignale AGUSTIN F."/>
            <person name="Sosa J E."/>
            <person name="Modenutti C."/>
        </authorList>
    </citation>
    <scope>NUCLEOTIDE SEQUENCE [LARGE SCALE GENOMIC DNA]</scope>
</reference>
<gene>
    <name evidence="1" type="ORF">ILEXP_LOCUS30369</name>
</gene>
<dbReference type="Proteomes" id="UP001642360">
    <property type="component" value="Unassembled WGS sequence"/>
</dbReference>
<comment type="caution">
    <text evidence="1">The sequence shown here is derived from an EMBL/GenBank/DDBJ whole genome shotgun (WGS) entry which is preliminary data.</text>
</comment>
<evidence type="ECO:0000313" key="2">
    <source>
        <dbReference type="Proteomes" id="UP001642360"/>
    </source>
</evidence>
<name>A0ABC8T3H1_9AQUA</name>
<dbReference type="EMBL" id="CAUOFW020003702">
    <property type="protein sequence ID" value="CAK9161562.1"/>
    <property type="molecule type" value="Genomic_DNA"/>
</dbReference>
<keyword evidence="2" id="KW-1185">Reference proteome</keyword>